<dbReference type="InterPro" id="IPR040151">
    <property type="entry name" value="Gfd2/YDR514C-like"/>
</dbReference>
<dbReference type="InterPro" id="IPR012337">
    <property type="entry name" value="RNaseH-like_sf"/>
</dbReference>
<proteinExistence type="predicted"/>
<dbReference type="GO" id="GO:0005634">
    <property type="term" value="C:nucleus"/>
    <property type="evidence" value="ECO:0007669"/>
    <property type="project" value="TreeGrafter"/>
</dbReference>
<dbReference type="Gene3D" id="3.30.420.10">
    <property type="entry name" value="Ribonuclease H-like superfamily/Ribonuclease H"/>
    <property type="match status" value="1"/>
</dbReference>
<feature type="compositionally biased region" description="Basic and acidic residues" evidence="1">
    <location>
        <begin position="262"/>
        <end position="272"/>
    </location>
</feature>
<evidence type="ECO:0000313" key="4">
    <source>
        <dbReference type="Proteomes" id="UP000443090"/>
    </source>
</evidence>
<organism evidence="3 4">
    <name type="scientific">Lachnellula occidentalis</name>
    <dbReference type="NCBI Taxonomy" id="215460"/>
    <lineage>
        <taxon>Eukaryota</taxon>
        <taxon>Fungi</taxon>
        <taxon>Dikarya</taxon>
        <taxon>Ascomycota</taxon>
        <taxon>Pezizomycotina</taxon>
        <taxon>Leotiomycetes</taxon>
        <taxon>Helotiales</taxon>
        <taxon>Lachnaceae</taxon>
        <taxon>Lachnellula</taxon>
    </lineage>
</organism>
<feature type="compositionally biased region" description="Low complexity" evidence="1">
    <location>
        <begin position="601"/>
        <end position="612"/>
    </location>
</feature>
<reference evidence="3 4" key="1">
    <citation type="submission" date="2018-05" db="EMBL/GenBank/DDBJ databases">
        <title>Genome sequencing and assembly of the regulated plant pathogen Lachnellula willkommii and related sister species for the development of diagnostic species identification markers.</title>
        <authorList>
            <person name="Giroux E."/>
            <person name="Bilodeau G."/>
        </authorList>
    </citation>
    <scope>NUCLEOTIDE SEQUENCE [LARGE SCALE GENOMIC DNA]</scope>
    <source>
        <strain evidence="3 4">CBS 160.35</strain>
    </source>
</reference>
<evidence type="ECO:0000313" key="3">
    <source>
        <dbReference type="EMBL" id="TVY47590.1"/>
    </source>
</evidence>
<comment type="caution">
    <text evidence="3">The sequence shown here is derived from an EMBL/GenBank/DDBJ whole genome shotgun (WGS) entry which is preliminary data.</text>
</comment>
<dbReference type="OrthoDB" id="5953249at2759"/>
<dbReference type="InterPro" id="IPR048519">
    <property type="entry name" value="Gfd2/YDR514C-like_C"/>
</dbReference>
<feature type="compositionally biased region" description="Basic and acidic residues" evidence="1">
    <location>
        <begin position="540"/>
        <end position="573"/>
    </location>
</feature>
<keyword evidence="4" id="KW-1185">Reference proteome</keyword>
<dbReference type="EMBL" id="QGMI01000084">
    <property type="protein sequence ID" value="TVY47590.1"/>
    <property type="molecule type" value="Genomic_DNA"/>
</dbReference>
<dbReference type="SUPFAM" id="SSF53098">
    <property type="entry name" value="Ribonuclease H-like"/>
    <property type="match status" value="1"/>
</dbReference>
<dbReference type="Proteomes" id="UP000443090">
    <property type="component" value="Unassembled WGS sequence"/>
</dbReference>
<gene>
    <name evidence="3" type="primary">YDR514C</name>
    <name evidence="3" type="ORF">LOCC1_G002330</name>
</gene>
<dbReference type="PANTHER" id="PTHR28083:SF1">
    <property type="entry name" value="GOOD FOR FULL DBP5 ACTIVITY PROTEIN 2"/>
    <property type="match status" value="1"/>
</dbReference>
<evidence type="ECO:0000259" key="2">
    <source>
        <dbReference type="Pfam" id="PF21762"/>
    </source>
</evidence>
<accession>A0A8H8UJT9</accession>
<feature type="compositionally biased region" description="Low complexity" evidence="1">
    <location>
        <begin position="709"/>
        <end position="719"/>
    </location>
</feature>
<dbReference type="AlphaFoldDB" id="A0A8H8UJT9"/>
<dbReference type="GO" id="GO:0003676">
    <property type="term" value="F:nucleic acid binding"/>
    <property type="evidence" value="ECO:0007669"/>
    <property type="project" value="InterPro"/>
</dbReference>
<feature type="region of interest" description="Disordered" evidence="1">
    <location>
        <begin position="699"/>
        <end position="719"/>
    </location>
</feature>
<dbReference type="InterPro" id="IPR036397">
    <property type="entry name" value="RNaseH_sf"/>
</dbReference>
<evidence type="ECO:0000256" key="1">
    <source>
        <dbReference type="SAM" id="MobiDB-lite"/>
    </source>
</evidence>
<dbReference type="PANTHER" id="PTHR28083">
    <property type="entry name" value="GOOD FOR FULL DBP5 ACTIVITY PROTEIN 2"/>
    <property type="match status" value="1"/>
</dbReference>
<feature type="region of interest" description="Disordered" evidence="1">
    <location>
        <begin position="255"/>
        <end position="274"/>
    </location>
</feature>
<feature type="domain" description="Gfd2/YDR514C-like C-terminal" evidence="2">
    <location>
        <begin position="342"/>
        <end position="532"/>
    </location>
</feature>
<name>A0A8H8UJT9_9HELO</name>
<feature type="region of interest" description="Disordered" evidence="1">
    <location>
        <begin position="658"/>
        <end position="685"/>
    </location>
</feature>
<feature type="compositionally biased region" description="Basic and acidic residues" evidence="1">
    <location>
        <begin position="658"/>
        <end position="675"/>
    </location>
</feature>
<protein>
    <recommendedName>
        <fullName evidence="2">Gfd2/YDR514C-like C-terminal domain-containing protein</fullName>
    </recommendedName>
</protein>
<dbReference type="Pfam" id="PF21762">
    <property type="entry name" value="DEDDh_C"/>
    <property type="match status" value="1"/>
</dbReference>
<sequence length="735" mass="81549">MDKLAKLEALGSLGPSVGADGKKWTHQAPKALHLYEGSSDEDGGAFEMDLVQKEKQSVGGGKNEINRQAAGPSPYVDATSYELDQYAGYGLGQLAPEDEAFVPWQAVKKYPYAYIGTGNRQRVAEAYFDQGKISDHTWDLFYIYRLKSDLNLLPILLVPAKQLQDFLELINSSLNTSLAMPSGGSNGTFMVSFENDGTPRPRYLGRTATKEAAETLRNNIPPSYYKPKNEPKSTVTPTPQALEAFKAKLGLMNAAQKGKKSGSKEKSKRERLFNQQSWKASLKRTQRYLGLREASARPKINDRRGMTWEALDRLKSTVPIETPTVSFTPDILAPFPQEGRVVFVCVDIEAYERNNNLITEIGIATLDTDDLAGVVPGEGGANWMKLIRARHFRITEHKHLNNTEFVSGCADRFEHGTSEFISLKDAPRIVASCFKHPFSKPGDDTEAEEKRSIILVGHDLNQDINYLKKLGYDVYNLSNLLECVDTANMWKYMTRHNNPRKLAMILAELRLIGWNLHNAGNDAVYTLWAMLGISVKHLKEHSERDETNEVMKQKRIKESVEEAEKTAAEREEGWSSEGSDGGGPVTPRGPVTSRGNSSHTNNVSASSNNQSVQSWLEITQKAKPKPGLFVKAPEFNVKARKGQDINVMMSQLGVDDKKTTDRKLKPHEHNPRADKSIGLQSMPKLGRSPSAGFVVAFGKQKQRKGSGGTLSSKSKGKGLALVKDKSSTFDLRNFV</sequence>
<feature type="region of interest" description="Disordered" evidence="1">
    <location>
        <begin position="540"/>
        <end position="612"/>
    </location>
</feature>